<dbReference type="RefSeq" id="WP_075557749.1">
    <property type="nucleotide sequence ID" value="NZ_BMPB01000007.1"/>
</dbReference>
<dbReference type="Proteomes" id="UP000533637">
    <property type="component" value="Unassembled WGS sequence"/>
</dbReference>
<sequence length="73" mass="7894">MAKLFFKRHWLTLLGIALGAAGGFLYWNFIGCTTGTCPITSSPINSSVWGAIIGGLLLSSFQKENKISTDKDQ</sequence>
<name>A0ABR6KRA8_9BACT</name>
<gene>
    <name evidence="1" type="ORF">GGQ57_003339</name>
</gene>
<reference evidence="1 2" key="1">
    <citation type="submission" date="2020-08" db="EMBL/GenBank/DDBJ databases">
        <title>Genomic Encyclopedia of Type Strains, Phase IV (KMG-IV): sequencing the most valuable type-strain genomes for metagenomic binning, comparative biology and taxonomic classification.</title>
        <authorList>
            <person name="Goeker M."/>
        </authorList>
    </citation>
    <scope>NUCLEOTIDE SEQUENCE [LARGE SCALE GENOMIC DNA]</scope>
    <source>
        <strain evidence="1 2">DSM 102983</strain>
    </source>
</reference>
<protein>
    <submittedName>
        <fullName evidence="1">Uncharacterized protein</fullName>
    </submittedName>
</protein>
<organism evidence="1 2">
    <name type="scientific">Parabacteroides faecis</name>
    <dbReference type="NCBI Taxonomy" id="1217282"/>
    <lineage>
        <taxon>Bacteria</taxon>
        <taxon>Pseudomonadati</taxon>
        <taxon>Bacteroidota</taxon>
        <taxon>Bacteroidia</taxon>
        <taxon>Bacteroidales</taxon>
        <taxon>Tannerellaceae</taxon>
        <taxon>Parabacteroides</taxon>
    </lineage>
</organism>
<keyword evidence="2" id="KW-1185">Reference proteome</keyword>
<comment type="caution">
    <text evidence="1">The sequence shown here is derived from an EMBL/GenBank/DDBJ whole genome shotgun (WGS) entry which is preliminary data.</text>
</comment>
<dbReference type="EMBL" id="JACHOC010000006">
    <property type="protein sequence ID" value="MBB4623427.1"/>
    <property type="molecule type" value="Genomic_DNA"/>
</dbReference>
<dbReference type="InterPro" id="IPR045764">
    <property type="entry name" value="DUF6132"/>
</dbReference>
<evidence type="ECO:0000313" key="1">
    <source>
        <dbReference type="EMBL" id="MBB4623427.1"/>
    </source>
</evidence>
<dbReference type="Pfam" id="PF19628">
    <property type="entry name" value="DUF6132"/>
    <property type="match status" value="1"/>
</dbReference>
<proteinExistence type="predicted"/>
<evidence type="ECO:0000313" key="2">
    <source>
        <dbReference type="Proteomes" id="UP000533637"/>
    </source>
</evidence>
<accession>A0ABR6KRA8</accession>